<dbReference type="CDD" id="cd00160">
    <property type="entry name" value="RhoGEF"/>
    <property type="match status" value="1"/>
</dbReference>
<dbReference type="AlphaFoldDB" id="A0A7S1XT56"/>
<protein>
    <recommendedName>
        <fullName evidence="1">DH domain-containing protein</fullName>
    </recommendedName>
</protein>
<dbReference type="Gene3D" id="1.20.900.10">
    <property type="entry name" value="Dbl homology (DH) domain"/>
    <property type="match status" value="1"/>
</dbReference>
<gene>
    <name evidence="2" type="ORF">PPAR1163_LOCUS14941</name>
</gene>
<dbReference type="InterPro" id="IPR051092">
    <property type="entry name" value="FYVE_RhoGEF_PH"/>
</dbReference>
<dbReference type="InterPro" id="IPR000219">
    <property type="entry name" value="DH_dom"/>
</dbReference>
<dbReference type="SMART" id="SM00325">
    <property type="entry name" value="RhoGEF"/>
    <property type="match status" value="1"/>
</dbReference>
<organism evidence="2">
    <name type="scientific">Phaeomonas parva</name>
    <dbReference type="NCBI Taxonomy" id="124430"/>
    <lineage>
        <taxon>Eukaryota</taxon>
        <taxon>Sar</taxon>
        <taxon>Stramenopiles</taxon>
        <taxon>Ochrophyta</taxon>
        <taxon>Pinguiophyceae</taxon>
        <taxon>Pinguiochrysidales</taxon>
        <taxon>Pinguiochrysidaceae</taxon>
        <taxon>Phaeomonas</taxon>
    </lineage>
</organism>
<accession>A0A7S1XT56</accession>
<feature type="domain" description="DH" evidence="1">
    <location>
        <begin position="6"/>
        <end position="191"/>
    </location>
</feature>
<dbReference type="GO" id="GO:0005085">
    <property type="term" value="F:guanyl-nucleotide exchange factor activity"/>
    <property type="evidence" value="ECO:0007669"/>
    <property type="project" value="InterPro"/>
</dbReference>
<proteinExistence type="predicted"/>
<dbReference type="InterPro" id="IPR035899">
    <property type="entry name" value="DBL_dom_sf"/>
</dbReference>
<dbReference type="SUPFAM" id="SSF48065">
    <property type="entry name" value="DBL homology domain (DH-domain)"/>
    <property type="match status" value="1"/>
</dbReference>
<sequence>MAAVDKTQRIMEEIISTETTYVNELATLMNVYIRPLRDQGIIDRDGIQAIFSNWELLHGFNTQLLGELNQHKDGADGVKGVPFGRIFNDFSHFFKMYADYLQNYEHALEAVSKLSSKNHAFDQLLKEGCQDPRCRGKPLVSYLIMPVQRIPRYKMLLVELDKRTDDSWFDKAALKQALDTVGAAARYNNEKIRQRENKQKILDIQNNFDNSRNSPVLLDDTPEGHARQFLREGPLIKLCRRGPKTFFFWLFSDKLIYGQSSGETSYQFHREIDLEFVSPPAQTLTLILAPTRSTTPAL</sequence>
<dbReference type="PANTHER" id="PTHR12673:SF159">
    <property type="entry name" value="LD03170P"/>
    <property type="match status" value="1"/>
</dbReference>
<dbReference type="SUPFAM" id="SSF50729">
    <property type="entry name" value="PH domain-like"/>
    <property type="match status" value="1"/>
</dbReference>
<reference evidence="2" key="1">
    <citation type="submission" date="2021-01" db="EMBL/GenBank/DDBJ databases">
        <authorList>
            <person name="Corre E."/>
            <person name="Pelletier E."/>
            <person name="Niang G."/>
            <person name="Scheremetjew M."/>
            <person name="Finn R."/>
            <person name="Kale V."/>
            <person name="Holt S."/>
            <person name="Cochrane G."/>
            <person name="Meng A."/>
            <person name="Brown T."/>
            <person name="Cohen L."/>
        </authorList>
    </citation>
    <scope>NUCLEOTIDE SEQUENCE</scope>
    <source>
        <strain evidence="2">CCMP2877</strain>
    </source>
</reference>
<dbReference type="PANTHER" id="PTHR12673">
    <property type="entry name" value="FACIOGENITAL DYSPLASIA PROTEIN"/>
    <property type="match status" value="1"/>
</dbReference>
<evidence type="ECO:0000313" key="2">
    <source>
        <dbReference type="EMBL" id="CAD9256570.1"/>
    </source>
</evidence>
<name>A0A7S1XT56_9STRA</name>
<dbReference type="EMBL" id="HBGJ01023343">
    <property type="protein sequence ID" value="CAD9256570.1"/>
    <property type="molecule type" value="Transcribed_RNA"/>
</dbReference>
<dbReference type="GO" id="GO:0005737">
    <property type="term" value="C:cytoplasm"/>
    <property type="evidence" value="ECO:0007669"/>
    <property type="project" value="TreeGrafter"/>
</dbReference>
<dbReference type="InterPro" id="IPR011993">
    <property type="entry name" value="PH-like_dom_sf"/>
</dbReference>
<dbReference type="Gene3D" id="2.30.29.30">
    <property type="entry name" value="Pleckstrin-homology domain (PH domain)/Phosphotyrosine-binding domain (PTB)"/>
    <property type="match status" value="1"/>
</dbReference>
<dbReference type="PROSITE" id="PS50010">
    <property type="entry name" value="DH_2"/>
    <property type="match status" value="1"/>
</dbReference>
<evidence type="ECO:0000259" key="1">
    <source>
        <dbReference type="PROSITE" id="PS50010"/>
    </source>
</evidence>
<dbReference type="Pfam" id="PF00621">
    <property type="entry name" value="RhoGEF"/>
    <property type="match status" value="1"/>
</dbReference>